<evidence type="ECO:0000256" key="1">
    <source>
        <dbReference type="SAM" id="Phobius"/>
    </source>
</evidence>
<feature type="transmembrane region" description="Helical" evidence="1">
    <location>
        <begin position="102"/>
        <end position="125"/>
    </location>
</feature>
<keyword evidence="1" id="KW-1133">Transmembrane helix</keyword>
<evidence type="ECO:0000313" key="2">
    <source>
        <dbReference type="Ensembl" id="ENSMMOP00000003926.1"/>
    </source>
</evidence>
<organism evidence="2 3">
    <name type="scientific">Mola mola</name>
    <name type="common">Ocean sunfish</name>
    <name type="synonym">Tetraodon mola</name>
    <dbReference type="NCBI Taxonomy" id="94237"/>
    <lineage>
        <taxon>Eukaryota</taxon>
        <taxon>Metazoa</taxon>
        <taxon>Chordata</taxon>
        <taxon>Craniata</taxon>
        <taxon>Vertebrata</taxon>
        <taxon>Euteleostomi</taxon>
        <taxon>Actinopterygii</taxon>
        <taxon>Neopterygii</taxon>
        <taxon>Teleostei</taxon>
        <taxon>Neoteleostei</taxon>
        <taxon>Acanthomorphata</taxon>
        <taxon>Eupercaria</taxon>
        <taxon>Tetraodontiformes</taxon>
        <taxon>Molidae</taxon>
        <taxon>Mola</taxon>
    </lineage>
</organism>
<sequence length="160" mass="18015">PGSGKNDSPEVEQKVLMSSKPLHRFVQNEPRSLGIAILFFGCAELLMGFHLSFETIKTSCQIYVPFWQGFLVHNTDSLKLLYCNFVVDCVLVQEQLFGVEGVLFISSLCVLVLLIFLCVIARLALKSTHTQVKQLLIDSFFKNLKLASGIRNSEFKINPF</sequence>
<feature type="transmembrane region" description="Helical" evidence="1">
    <location>
        <begin position="33"/>
        <end position="53"/>
    </location>
</feature>
<evidence type="ECO:0000313" key="3">
    <source>
        <dbReference type="Proteomes" id="UP000261620"/>
    </source>
</evidence>
<reference evidence="2" key="1">
    <citation type="submission" date="2025-08" db="UniProtKB">
        <authorList>
            <consortium name="Ensembl"/>
        </authorList>
    </citation>
    <scope>IDENTIFICATION</scope>
</reference>
<keyword evidence="1" id="KW-0472">Membrane</keyword>
<reference evidence="2" key="2">
    <citation type="submission" date="2025-09" db="UniProtKB">
        <authorList>
            <consortium name="Ensembl"/>
        </authorList>
    </citation>
    <scope>IDENTIFICATION</scope>
</reference>
<dbReference type="Proteomes" id="UP000261620">
    <property type="component" value="Unplaced"/>
</dbReference>
<name>A0A3Q3VPG0_MOLML</name>
<accession>A0A3Q3VPG0</accession>
<protein>
    <submittedName>
        <fullName evidence="2">Uncharacterized protein</fullName>
    </submittedName>
</protein>
<dbReference type="Ensembl" id="ENSMMOT00000003997.1">
    <property type="protein sequence ID" value="ENSMMOP00000003926.1"/>
    <property type="gene ID" value="ENSMMOG00000003145.1"/>
</dbReference>
<dbReference type="AlphaFoldDB" id="A0A3Q3VPG0"/>
<proteinExistence type="predicted"/>
<keyword evidence="1" id="KW-0812">Transmembrane</keyword>
<keyword evidence="3" id="KW-1185">Reference proteome</keyword>